<comment type="caution">
    <text evidence="2">The sequence shown here is derived from an EMBL/GenBank/DDBJ whole genome shotgun (WGS) entry which is preliminary data.</text>
</comment>
<dbReference type="Proteomes" id="UP001253595">
    <property type="component" value="Unassembled WGS sequence"/>
</dbReference>
<evidence type="ECO:0000256" key="1">
    <source>
        <dbReference type="SAM" id="MobiDB-lite"/>
    </source>
</evidence>
<dbReference type="Pfam" id="PF08310">
    <property type="entry name" value="LGFP"/>
    <property type="match status" value="3"/>
</dbReference>
<protein>
    <recommendedName>
        <fullName evidence="4">LGFP repeat-containing protein</fullName>
    </recommendedName>
</protein>
<feature type="region of interest" description="Disordered" evidence="1">
    <location>
        <begin position="222"/>
        <end position="241"/>
    </location>
</feature>
<gene>
    <name evidence="2" type="ORF">J2X05_003874</name>
</gene>
<sequence>MPTALRLRPLIAETTFNVFKPRSVILWSHKKINEKREQNSWLGQATSAILPAPVRAGWYQHYEKGSIYYSDAGACVIYGLIRDKWASMGWENGFLGFPVTDELGANDGVGRFNHFEGGSIYWTPETGAHEIHGDIRQKWFDLGAEQAGLGYPISDEVDVSQGRASNFQHGQIAWSPSAGAAVSSFIRPAPASGVRPQDHGHAGVTSVRRRVVVSAHMDLTDHENIGANEHGSGDGQGQATVTSDMPQETIFMEVVAGDEMRVELRLNAQAMISGDVMMTGTLRLYEGTDDRTSDLDGEEPLSFIVVRDQFTAKSFVVNNEDEGDDFANVTINISNFAV</sequence>
<dbReference type="InterPro" id="IPR013207">
    <property type="entry name" value="LGFP"/>
</dbReference>
<evidence type="ECO:0000313" key="3">
    <source>
        <dbReference type="Proteomes" id="UP001253595"/>
    </source>
</evidence>
<proteinExistence type="predicted"/>
<dbReference type="EMBL" id="JAVDVX010000008">
    <property type="protein sequence ID" value="MDR7091836.1"/>
    <property type="molecule type" value="Genomic_DNA"/>
</dbReference>
<accession>A0ABU1V303</accession>
<dbReference type="RefSeq" id="WP_310075565.1">
    <property type="nucleotide sequence ID" value="NZ_JAVDVX010000008.1"/>
</dbReference>
<keyword evidence="3" id="KW-1185">Reference proteome</keyword>
<name>A0ABU1V303_9GAMM</name>
<evidence type="ECO:0000313" key="2">
    <source>
        <dbReference type="EMBL" id="MDR7091836.1"/>
    </source>
</evidence>
<reference evidence="2 3" key="1">
    <citation type="submission" date="2023-07" db="EMBL/GenBank/DDBJ databases">
        <title>Sorghum-associated microbial communities from plants grown in Nebraska, USA.</title>
        <authorList>
            <person name="Schachtman D."/>
        </authorList>
    </citation>
    <scope>NUCLEOTIDE SEQUENCE [LARGE SCALE GENOMIC DNA]</scope>
    <source>
        <strain evidence="2 3">BE190</strain>
    </source>
</reference>
<evidence type="ECO:0008006" key="4">
    <source>
        <dbReference type="Google" id="ProtNLM"/>
    </source>
</evidence>
<organism evidence="2 3">
    <name type="scientific">Cellvibrio fibrivorans</name>
    <dbReference type="NCBI Taxonomy" id="126350"/>
    <lineage>
        <taxon>Bacteria</taxon>
        <taxon>Pseudomonadati</taxon>
        <taxon>Pseudomonadota</taxon>
        <taxon>Gammaproteobacteria</taxon>
        <taxon>Cellvibrionales</taxon>
        <taxon>Cellvibrionaceae</taxon>
        <taxon>Cellvibrio</taxon>
    </lineage>
</organism>